<dbReference type="Proteomes" id="UP000483018">
    <property type="component" value="Unassembled WGS sequence"/>
</dbReference>
<dbReference type="RefSeq" id="WP_158739486.1">
    <property type="nucleotide sequence ID" value="NZ_JAFBEP010000005.1"/>
</dbReference>
<evidence type="ECO:0000313" key="1">
    <source>
        <dbReference type="EMBL" id="KAE9636233.1"/>
    </source>
</evidence>
<comment type="caution">
    <text evidence="1">The sequence shown here is derived from an EMBL/GenBank/DDBJ whole genome shotgun (WGS) entry which is preliminary data.</text>
</comment>
<gene>
    <name evidence="1" type="ORF">GND95_03695</name>
</gene>
<proteinExistence type="predicted"/>
<protein>
    <submittedName>
        <fullName evidence="1">Uncharacterized protein</fullName>
    </submittedName>
</protein>
<evidence type="ECO:0000313" key="2">
    <source>
        <dbReference type="Proteomes" id="UP000483018"/>
    </source>
</evidence>
<accession>A0A7C8LED1</accession>
<sequence length="192" mass="22258">MNEAIIQNFTNKILSVDLKEIFINGNQFILNKGHSYSINNQAGDLAETNFFGKDLEFTIVSNDFEMPISIQLYENISGYYRIFVYNNRGMLTSINLSMGYSDGEISLEIQLKLFSRNMTKEERERNRDMLVMDLAREGIDIVKKNTVCFGKYDVINDKFIDTTEKKFLEQLIKVAIIKGHYMKNKGYELAIL</sequence>
<organism evidence="1 2">
    <name type="scientific">Defluviitalea raffinosedens</name>
    <dbReference type="NCBI Taxonomy" id="1450156"/>
    <lineage>
        <taxon>Bacteria</taxon>
        <taxon>Bacillati</taxon>
        <taxon>Bacillota</taxon>
        <taxon>Clostridia</taxon>
        <taxon>Lachnospirales</taxon>
        <taxon>Defluviitaleaceae</taxon>
        <taxon>Defluviitalea</taxon>
    </lineage>
</organism>
<dbReference type="EMBL" id="WSLF01000002">
    <property type="protein sequence ID" value="KAE9636233.1"/>
    <property type="molecule type" value="Genomic_DNA"/>
</dbReference>
<keyword evidence="2" id="KW-1185">Reference proteome</keyword>
<dbReference type="AlphaFoldDB" id="A0A7C8LED1"/>
<reference evidence="1 2" key="1">
    <citation type="submission" date="2019-12" db="EMBL/GenBank/DDBJ databases">
        <title>Defluviitalea raffinosedens, isolated from a biogas fermenter, genome sequencing and characterization.</title>
        <authorList>
            <person name="Rettenmaier R."/>
            <person name="Schneider M."/>
            <person name="Neuhaus K."/>
            <person name="Liebl W."/>
            <person name="Zverlov V."/>
        </authorList>
    </citation>
    <scope>NUCLEOTIDE SEQUENCE [LARGE SCALE GENOMIC DNA]</scope>
    <source>
        <strain evidence="1 2">249c-K6</strain>
    </source>
</reference>
<name>A0A7C8LED1_9FIRM</name>